<sequence length="138" mass="16012">MLQTRLPRSLSSKASHSLQRIFPFQSSRRISSSPPIFQNKLPPHKPNPPDPSPSDSLFHIIRRDLKGTSRWIVYGSLAVIATAETTFWTNVIYAKYFAKEGDEQASALLERFQEAIRGYRQRYLFNYGRYYEANLWGL</sequence>
<keyword evidence="3" id="KW-1185">Reference proteome</keyword>
<accession>A0A6A6TR93</accession>
<evidence type="ECO:0000313" key="3">
    <source>
        <dbReference type="Proteomes" id="UP000799324"/>
    </source>
</evidence>
<dbReference type="EMBL" id="MU004291">
    <property type="protein sequence ID" value="KAF2661851.1"/>
    <property type="molecule type" value="Genomic_DNA"/>
</dbReference>
<feature type="compositionally biased region" description="Low complexity" evidence="1">
    <location>
        <begin position="29"/>
        <end position="41"/>
    </location>
</feature>
<organism evidence="2 3">
    <name type="scientific">Lophiostoma macrostomum CBS 122681</name>
    <dbReference type="NCBI Taxonomy" id="1314788"/>
    <lineage>
        <taxon>Eukaryota</taxon>
        <taxon>Fungi</taxon>
        <taxon>Dikarya</taxon>
        <taxon>Ascomycota</taxon>
        <taxon>Pezizomycotina</taxon>
        <taxon>Dothideomycetes</taxon>
        <taxon>Pleosporomycetidae</taxon>
        <taxon>Pleosporales</taxon>
        <taxon>Lophiostomataceae</taxon>
        <taxon>Lophiostoma</taxon>
    </lineage>
</organism>
<gene>
    <name evidence="2" type="ORF">K491DRAFT_686831</name>
</gene>
<dbReference type="Proteomes" id="UP000799324">
    <property type="component" value="Unassembled WGS sequence"/>
</dbReference>
<evidence type="ECO:0000313" key="2">
    <source>
        <dbReference type="EMBL" id="KAF2661851.1"/>
    </source>
</evidence>
<protein>
    <submittedName>
        <fullName evidence="2">Uncharacterized protein</fullName>
    </submittedName>
</protein>
<name>A0A6A6TR93_9PLEO</name>
<feature type="region of interest" description="Disordered" evidence="1">
    <location>
        <begin position="29"/>
        <end position="54"/>
    </location>
</feature>
<dbReference type="OrthoDB" id="3797897at2759"/>
<evidence type="ECO:0000256" key="1">
    <source>
        <dbReference type="SAM" id="MobiDB-lite"/>
    </source>
</evidence>
<proteinExistence type="predicted"/>
<reference evidence="2" key="1">
    <citation type="journal article" date="2020" name="Stud. Mycol.">
        <title>101 Dothideomycetes genomes: a test case for predicting lifestyles and emergence of pathogens.</title>
        <authorList>
            <person name="Haridas S."/>
            <person name="Albert R."/>
            <person name="Binder M."/>
            <person name="Bloem J."/>
            <person name="Labutti K."/>
            <person name="Salamov A."/>
            <person name="Andreopoulos B."/>
            <person name="Baker S."/>
            <person name="Barry K."/>
            <person name="Bills G."/>
            <person name="Bluhm B."/>
            <person name="Cannon C."/>
            <person name="Castanera R."/>
            <person name="Culley D."/>
            <person name="Daum C."/>
            <person name="Ezra D."/>
            <person name="Gonzalez J."/>
            <person name="Henrissat B."/>
            <person name="Kuo A."/>
            <person name="Liang C."/>
            <person name="Lipzen A."/>
            <person name="Lutzoni F."/>
            <person name="Magnuson J."/>
            <person name="Mondo S."/>
            <person name="Nolan M."/>
            <person name="Ohm R."/>
            <person name="Pangilinan J."/>
            <person name="Park H.-J."/>
            <person name="Ramirez L."/>
            <person name="Alfaro M."/>
            <person name="Sun H."/>
            <person name="Tritt A."/>
            <person name="Yoshinaga Y."/>
            <person name="Zwiers L.-H."/>
            <person name="Turgeon B."/>
            <person name="Goodwin S."/>
            <person name="Spatafora J."/>
            <person name="Crous P."/>
            <person name="Grigoriev I."/>
        </authorList>
    </citation>
    <scope>NUCLEOTIDE SEQUENCE</scope>
    <source>
        <strain evidence="2">CBS 122681</strain>
    </source>
</reference>
<dbReference type="AlphaFoldDB" id="A0A6A6TR93"/>